<evidence type="ECO:0000313" key="12">
    <source>
        <dbReference type="EMBL" id="GEU28435.1"/>
    </source>
</evidence>
<feature type="coiled-coil region" evidence="6">
    <location>
        <begin position="142"/>
        <end position="256"/>
    </location>
</feature>
<dbReference type="CDD" id="cd07185">
    <property type="entry name" value="OmpA_C-like"/>
    <property type="match status" value="1"/>
</dbReference>
<evidence type="ECO:0000256" key="2">
    <source>
        <dbReference type="ARBA" id="ARBA00013107"/>
    </source>
</evidence>
<dbReference type="EMBL" id="BKCJ010000006">
    <property type="protein sequence ID" value="GEU28435.1"/>
    <property type="molecule type" value="Genomic_DNA"/>
</dbReference>
<name>A0A699GJZ5_TANCI</name>
<evidence type="ECO:0000259" key="10">
    <source>
        <dbReference type="PROSITE" id="PS50914"/>
    </source>
</evidence>
<dbReference type="PANTHER" id="PTHR30329">
    <property type="entry name" value="STATOR ELEMENT OF FLAGELLAR MOTOR COMPLEX"/>
    <property type="match status" value="1"/>
</dbReference>
<dbReference type="PROSITE" id="PS50905">
    <property type="entry name" value="FERRITIN_LIKE"/>
    <property type="match status" value="1"/>
</dbReference>
<dbReference type="InterPro" id="IPR006665">
    <property type="entry name" value="OmpA-like"/>
</dbReference>
<comment type="catalytic activity">
    <reaction evidence="5">
        <text>4 Fe(2+) + O2 + 4 H(+) = 4 Fe(3+) + 2 H2O</text>
        <dbReference type="Rhea" id="RHEA:11148"/>
        <dbReference type="ChEBI" id="CHEBI:15377"/>
        <dbReference type="ChEBI" id="CHEBI:15378"/>
        <dbReference type="ChEBI" id="CHEBI:15379"/>
        <dbReference type="ChEBI" id="CHEBI:29033"/>
        <dbReference type="ChEBI" id="CHEBI:29034"/>
        <dbReference type="EC" id="1.16.3.1"/>
    </reaction>
</comment>
<keyword evidence="12" id="KW-0449">Lipoprotein</keyword>
<evidence type="ECO:0000259" key="11">
    <source>
        <dbReference type="PROSITE" id="PS51123"/>
    </source>
</evidence>
<dbReference type="Gene3D" id="3.30.1330.60">
    <property type="entry name" value="OmpA-like domain"/>
    <property type="match status" value="1"/>
</dbReference>
<gene>
    <name evidence="12" type="ORF">Tci_000413</name>
</gene>
<dbReference type="Gene3D" id="1.20.1260.10">
    <property type="match status" value="1"/>
</dbReference>
<dbReference type="Gene3D" id="3.30.1340.30">
    <property type="match status" value="1"/>
</dbReference>
<dbReference type="Pfam" id="PF00210">
    <property type="entry name" value="Ferritin"/>
    <property type="match status" value="1"/>
</dbReference>
<sequence>MNTVSIKVKALCATVALLGLAACASDKTPATADVAVSRAAVANATSAGAADLAPEEMKSAREKMMRANQALAAKDYKLAQDLASQAQADAQLAQSKANSTKATAAADELQQSIRLDAARGDFAAAQSNPAVAASAPVEFKAAAEALDRANAAAAQKESLNEIDKLAYLAKQKIATAQEVTKQKQAEANVAQAGRQRDEIRLEARTAEAEKARTSAERAKADADAARRQADMAAGSAREEQAKAAALQQQLNDLQAKQTDRGLVITLNDVLFNVDKAELSAEGMRTAQKLADVLSQQPNSVVLIEGFTDSTGSSSHNLDLSQRRADAVRQALIGMGVNSSKVSTKGYGAAFPVASNSDAGSRQLNRIDREAIREAARNMEDGPVTAGYKGDREAVVKMLNDALATELVCVLRYKRHYYTVSGLQNGPIKAEFLEHAQQEQDHADSLAERIVQLNGQPDFNPATLLARSHAEYDASEDVQSMIRANLIAERVAIESYRQMIERIGDTDPTTRQLLIGIMAMEEEHADDMRDLLESIIMLEQNISTVNNDVKTLVKDAQALFTAATALTGEKADELRGRGMRALDSALAKAHEAQISALAASKEAAKQADAYVKDNPWRSVAAAASIGLLHGPAADAAGTRSPRVVAGAQSPAATGGSVCRRTGGRLLRAGVHHGHGGLPGVECAGLAHPADHGGCLPAAGNRPGRMTKQAHDSRPTAVSTDIQRLIREGELYRIKVVHAKALVAQAMHPDALMHGALDHAVSLAQARLGGLLQPGGGLSNFNYKALMPYAITIGSFLARKRLIKPALGIAAVAGAGVAETWLWIVGNEAGDVRHVLLVGGLGFLQACRALRCRALGARQFGFVEGGADFLAQGARAFGGGSVRLLPARRLALGKFLLLQLGVVGRRGVLRLHGKRRAGHHRATGREREAVHDRLPVSSITVQAAVDQAYAVAHAQVVDAVLVDQAIVAVVHAHADLVFVVGRVAVVFHVIADDCATDRTGHRGRRAAAARADLVAQQCTHQAARHGAGAVGFALDGFDLDRVDGAVAGRFVLIAGLLAVAGILVTGGAAAQYGSAGDEHRSKCLSGFHVRRASRRAADNLIRSKTPRRTTMKIAHKIATALFTVSLLATAGCASTSTKEGAGEFVDDSVVTTKVKAAIFNEPTLKTTEINVETFKGTVQLSGFVAQPADIAKAGEVARSVKGVSNVKNDIRPAELSPIAPAPAAPAGADPDAAGHQRLPIHVNARGLALGIIATLYPESAHGLADPTPRAARAGCHVDHRGHRGRLGDGGGQAARRIPGHRRRAAQRRPQAFAPGGRAPAWQLQRAAADPGCRYRAATGHGWRPGAPRRAQVGAGHVVRVSVDELAQAGQADRTVTVEEKNHGAHPGRHQHIDSEIHADAARDQRPAGAHDVDCAALDRAGKCGRLGHRGRPAAPDAVFRTAIDHAGHRRGGAAAIRIDTDEYIGDGHLAGHRHPGRHHDHHLDDGPLCPHECRRRVCQPAVLGLVVGRVGLAAGRTRDRDRQGRGRARGRNGSGGGAAGRIGLAV</sequence>
<dbReference type="InterPro" id="IPR025511">
    <property type="entry name" value="DUF4398"/>
</dbReference>
<keyword evidence="4" id="KW-0998">Cell outer membrane</keyword>
<dbReference type="InterPro" id="IPR014004">
    <property type="entry name" value="Transpt-assoc_nodulatn_dom_bac"/>
</dbReference>
<dbReference type="Pfam" id="PF00691">
    <property type="entry name" value="OmpA"/>
    <property type="match status" value="1"/>
</dbReference>
<dbReference type="GO" id="GO:0016020">
    <property type="term" value="C:membrane"/>
    <property type="evidence" value="ECO:0007669"/>
    <property type="project" value="InterPro"/>
</dbReference>
<dbReference type="InterPro" id="IPR043604">
    <property type="entry name" value="DUF883_N"/>
</dbReference>
<dbReference type="PANTHER" id="PTHR30329:SF21">
    <property type="entry name" value="LIPOPROTEIN YIAD-RELATED"/>
    <property type="match status" value="1"/>
</dbReference>
<proteinExistence type="predicted"/>
<feature type="chain" id="PRO_5025555738" description="ferroxidase" evidence="8">
    <location>
        <begin position="26"/>
        <end position="1544"/>
    </location>
</feature>
<dbReference type="InterPro" id="IPR036737">
    <property type="entry name" value="OmpA-like_sf"/>
</dbReference>
<evidence type="ECO:0000259" key="9">
    <source>
        <dbReference type="PROSITE" id="PS50905"/>
    </source>
</evidence>
<dbReference type="Pfam" id="PF05957">
    <property type="entry name" value="DUF883"/>
    <property type="match status" value="1"/>
</dbReference>
<evidence type="ECO:0000256" key="5">
    <source>
        <dbReference type="ARBA" id="ARBA00047990"/>
    </source>
</evidence>
<protein>
    <recommendedName>
        <fullName evidence="2">ferroxidase</fullName>
        <ecNumber evidence="2">1.16.3.1</ecNumber>
    </recommendedName>
</protein>
<dbReference type="InterPro" id="IPR007055">
    <property type="entry name" value="BON_dom"/>
</dbReference>
<evidence type="ECO:0000256" key="3">
    <source>
        <dbReference type="ARBA" id="ARBA00023136"/>
    </source>
</evidence>
<feature type="domain" description="Ferritin-like diiron" evidence="9">
    <location>
        <begin position="388"/>
        <end position="538"/>
    </location>
</feature>
<dbReference type="Pfam" id="PF04972">
    <property type="entry name" value="BON"/>
    <property type="match status" value="1"/>
</dbReference>
<feature type="region of interest" description="Disordered" evidence="7">
    <location>
        <begin position="1514"/>
        <end position="1544"/>
    </location>
</feature>
<evidence type="ECO:0000256" key="7">
    <source>
        <dbReference type="SAM" id="MobiDB-lite"/>
    </source>
</evidence>
<dbReference type="PROSITE" id="PS51257">
    <property type="entry name" value="PROKAR_LIPOPROTEIN"/>
    <property type="match status" value="1"/>
</dbReference>
<dbReference type="SUPFAM" id="SSF47240">
    <property type="entry name" value="Ferritin-like"/>
    <property type="match status" value="1"/>
</dbReference>
<keyword evidence="3" id="KW-0472">Membrane</keyword>
<dbReference type="SMART" id="SM00749">
    <property type="entry name" value="BON"/>
    <property type="match status" value="1"/>
</dbReference>
<dbReference type="Pfam" id="PF14346">
    <property type="entry name" value="DUF4398"/>
    <property type="match status" value="2"/>
</dbReference>
<evidence type="ECO:0000256" key="6">
    <source>
        <dbReference type="SAM" id="Coils"/>
    </source>
</evidence>
<dbReference type="GO" id="GO:0008199">
    <property type="term" value="F:ferric iron binding"/>
    <property type="evidence" value="ECO:0007669"/>
    <property type="project" value="InterPro"/>
</dbReference>
<dbReference type="InterPro" id="IPR009078">
    <property type="entry name" value="Ferritin-like_SF"/>
</dbReference>
<feature type="domain" description="OmpA-like" evidence="11">
    <location>
        <begin position="258"/>
        <end position="401"/>
    </location>
</feature>
<keyword evidence="8" id="KW-0732">Signal</keyword>
<organism evidence="12">
    <name type="scientific">Tanacetum cinerariifolium</name>
    <name type="common">Dalmatian daisy</name>
    <name type="synonym">Chrysanthemum cinerariifolium</name>
    <dbReference type="NCBI Taxonomy" id="118510"/>
    <lineage>
        <taxon>Eukaryota</taxon>
        <taxon>Viridiplantae</taxon>
        <taxon>Streptophyta</taxon>
        <taxon>Embryophyta</taxon>
        <taxon>Tracheophyta</taxon>
        <taxon>Spermatophyta</taxon>
        <taxon>Magnoliopsida</taxon>
        <taxon>eudicotyledons</taxon>
        <taxon>Gunneridae</taxon>
        <taxon>Pentapetalae</taxon>
        <taxon>asterids</taxon>
        <taxon>campanulids</taxon>
        <taxon>Asterales</taxon>
        <taxon>Asteraceae</taxon>
        <taxon>Asteroideae</taxon>
        <taxon>Anthemideae</taxon>
        <taxon>Anthemidinae</taxon>
        <taxon>Tanacetum</taxon>
    </lineage>
</organism>
<dbReference type="PROSITE" id="PS51123">
    <property type="entry name" value="OMPA_2"/>
    <property type="match status" value="1"/>
</dbReference>
<dbReference type="SUPFAM" id="SSF103088">
    <property type="entry name" value="OmpA-like"/>
    <property type="match status" value="1"/>
</dbReference>
<dbReference type="CDD" id="cd00657">
    <property type="entry name" value="Ferritin_like"/>
    <property type="match status" value="1"/>
</dbReference>
<dbReference type="PROSITE" id="PS50914">
    <property type="entry name" value="BON"/>
    <property type="match status" value="1"/>
</dbReference>
<dbReference type="GO" id="GO:0004322">
    <property type="term" value="F:ferroxidase activity"/>
    <property type="evidence" value="ECO:0007669"/>
    <property type="project" value="UniProtKB-EC"/>
</dbReference>
<dbReference type="PRINTS" id="PR01021">
    <property type="entry name" value="OMPADOMAIN"/>
</dbReference>
<evidence type="ECO:0000256" key="1">
    <source>
        <dbReference type="ARBA" id="ARBA00004442"/>
    </source>
</evidence>
<evidence type="ECO:0000256" key="4">
    <source>
        <dbReference type="ARBA" id="ARBA00023237"/>
    </source>
</evidence>
<keyword evidence="6" id="KW-0175">Coiled coil</keyword>
<dbReference type="InterPro" id="IPR050330">
    <property type="entry name" value="Bact_OuterMem_StrucFunc"/>
</dbReference>
<dbReference type="EC" id="1.16.3.1" evidence="2"/>
<feature type="compositionally biased region" description="Basic residues" evidence="7">
    <location>
        <begin position="1295"/>
        <end position="1304"/>
    </location>
</feature>
<reference evidence="12" key="1">
    <citation type="journal article" date="2019" name="Sci. Rep.">
        <title>Draft genome of Tanacetum cinerariifolium, the natural source of mosquito coil.</title>
        <authorList>
            <person name="Yamashiro T."/>
            <person name="Shiraishi A."/>
            <person name="Satake H."/>
            <person name="Nakayama K."/>
        </authorList>
    </citation>
    <scope>NUCLEOTIDE SEQUENCE</scope>
</reference>
<comment type="subcellular location">
    <subcellularLocation>
        <location evidence="1">Cell outer membrane</location>
    </subcellularLocation>
</comment>
<dbReference type="InterPro" id="IPR008331">
    <property type="entry name" value="Ferritin_DPS_dom"/>
</dbReference>
<accession>A0A699GJZ5</accession>
<dbReference type="InterPro" id="IPR006664">
    <property type="entry name" value="OMP_bac"/>
</dbReference>
<feature type="domain" description="BON" evidence="10">
    <location>
        <begin position="1144"/>
        <end position="1212"/>
    </location>
</feature>
<comment type="caution">
    <text evidence="12">The sequence shown here is derived from an EMBL/GenBank/DDBJ whole genome shotgun (WGS) entry which is preliminary data.</text>
</comment>
<feature type="region of interest" description="Disordered" evidence="7">
    <location>
        <begin position="638"/>
        <end position="657"/>
    </location>
</feature>
<dbReference type="Gene3D" id="1.20.1270.390">
    <property type="match status" value="1"/>
</dbReference>
<feature type="signal peptide" evidence="8">
    <location>
        <begin position="1"/>
        <end position="25"/>
    </location>
</feature>
<dbReference type="InterPro" id="IPR009040">
    <property type="entry name" value="Ferritin-like_diiron"/>
</dbReference>
<evidence type="ECO:0000256" key="8">
    <source>
        <dbReference type="SAM" id="SignalP"/>
    </source>
</evidence>
<feature type="region of interest" description="Disordered" evidence="7">
    <location>
        <begin position="1278"/>
        <end position="1317"/>
    </location>
</feature>
<dbReference type="InterPro" id="IPR012347">
    <property type="entry name" value="Ferritin-like"/>
</dbReference>